<accession>A0A0B3YIF0</accession>
<comment type="caution">
    <text evidence="4">The sequence shown here is derived from an EMBL/GenBank/DDBJ whole genome shotgun (WGS) entry which is preliminary data.</text>
</comment>
<dbReference type="Proteomes" id="UP000031197">
    <property type="component" value="Unassembled WGS sequence"/>
</dbReference>
<dbReference type="SUPFAM" id="SSF52172">
    <property type="entry name" value="CheY-like"/>
    <property type="match status" value="1"/>
</dbReference>
<dbReference type="InterPro" id="IPR001789">
    <property type="entry name" value="Sig_transdc_resp-reg_receiver"/>
</dbReference>
<dbReference type="SMART" id="SM00448">
    <property type="entry name" value="REC"/>
    <property type="match status" value="1"/>
</dbReference>
<keyword evidence="1 2" id="KW-0597">Phosphoprotein</keyword>
<evidence type="ECO:0000259" key="3">
    <source>
        <dbReference type="PROSITE" id="PS50110"/>
    </source>
</evidence>
<protein>
    <submittedName>
        <fullName evidence="4">Chemotaxis protein</fullName>
    </submittedName>
</protein>
<dbReference type="OrthoDB" id="281471at2"/>
<dbReference type="PANTHER" id="PTHR44591:SF24">
    <property type="entry name" value="PROTEIN-GLUTAMATE METHYLESTERASE_PROTEIN-GLUTAMINE GLUTAMINASE 1"/>
    <property type="match status" value="1"/>
</dbReference>
<keyword evidence="5" id="KW-1185">Reference proteome</keyword>
<proteinExistence type="predicted"/>
<sequence>MGFNILICDDSALARKMARRSLPKGLAEAIYEVSNGMDALEVLGHHTIDLVLLDLTMPVLGGLSVLSEIKRRQLETFVIVISGDIQPIMQEKVMSLGALGFIEKPIKSEELTLVLQRFGFILPDTYKVPIAI</sequence>
<dbReference type="EMBL" id="JWLW01000012">
    <property type="protein sequence ID" value="KHT54337.1"/>
    <property type="molecule type" value="Genomic_DNA"/>
</dbReference>
<dbReference type="InterPro" id="IPR011006">
    <property type="entry name" value="CheY-like_superfamily"/>
</dbReference>
<dbReference type="PROSITE" id="PS50110">
    <property type="entry name" value="RESPONSE_REGULATORY"/>
    <property type="match status" value="1"/>
</dbReference>
<evidence type="ECO:0000313" key="4">
    <source>
        <dbReference type="EMBL" id="KHT54337.1"/>
    </source>
</evidence>
<name>A0A0B3YIF0_9ALTE</name>
<feature type="domain" description="Response regulatory" evidence="3">
    <location>
        <begin position="4"/>
        <end position="119"/>
    </location>
</feature>
<dbReference type="Pfam" id="PF00072">
    <property type="entry name" value="Response_reg"/>
    <property type="match status" value="1"/>
</dbReference>
<evidence type="ECO:0000256" key="1">
    <source>
        <dbReference type="ARBA" id="ARBA00022553"/>
    </source>
</evidence>
<dbReference type="GO" id="GO:0000160">
    <property type="term" value="P:phosphorelay signal transduction system"/>
    <property type="evidence" value="ECO:0007669"/>
    <property type="project" value="InterPro"/>
</dbReference>
<feature type="modified residue" description="4-aspartylphosphate" evidence="2">
    <location>
        <position position="54"/>
    </location>
</feature>
<evidence type="ECO:0000313" key="5">
    <source>
        <dbReference type="Proteomes" id="UP000031197"/>
    </source>
</evidence>
<dbReference type="Gene3D" id="3.40.50.2300">
    <property type="match status" value="1"/>
</dbReference>
<dbReference type="RefSeq" id="WP_039218816.1">
    <property type="nucleotide sequence ID" value="NZ_JWLW01000012.1"/>
</dbReference>
<gene>
    <name evidence="4" type="ORF">RJ41_07370</name>
</gene>
<dbReference type="PANTHER" id="PTHR44591">
    <property type="entry name" value="STRESS RESPONSE REGULATOR PROTEIN 1"/>
    <property type="match status" value="1"/>
</dbReference>
<reference evidence="4 5" key="1">
    <citation type="submission" date="2014-12" db="EMBL/GenBank/DDBJ databases">
        <title>Genome sequencing of Alteromonas marina AD001.</title>
        <authorList>
            <person name="Adrian T.G.S."/>
            <person name="Chan K.G."/>
        </authorList>
    </citation>
    <scope>NUCLEOTIDE SEQUENCE [LARGE SCALE GENOMIC DNA]</scope>
    <source>
        <strain evidence="4 5">AD001</strain>
    </source>
</reference>
<dbReference type="InterPro" id="IPR050595">
    <property type="entry name" value="Bact_response_regulator"/>
</dbReference>
<dbReference type="AlphaFoldDB" id="A0A0B3YIF0"/>
<evidence type="ECO:0000256" key="2">
    <source>
        <dbReference type="PROSITE-ProRule" id="PRU00169"/>
    </source>
</evidence>
<organism evidence="4 5">
    <name type="scientific">Alteromonas marina</name>
    <dbReference type="NCBI Taxonomy" id="203795"/>
    <lineage>
        <taxon>Bacteria</taxon>
        <taxon>Pseudomonadati</taxon>
        <taxon>Pseudomonadota</taxon>
        <taxon>Gammaproteobacteria</taxon>
        <taxon>Alteromonadales</taxon>
        <taxon>Alteromonadaceae</taxon>
        <taxon>Alteromonas/Salinimonas group</taxon>
        <taxon>Alteromonas</taxon>
    </lineage>
</organism>